<feature type="domain" description="Tryptophan synthase beta chain-like PALP" evidence="3">
    <location>
        <begin position="19"/>
        <end position="298"/>
    </location>
</feature>
<dbReference type="EMBL" id="JAGINW010000001">
    <property type="protein sequence ID" value="MBP2327308.1"/>
    <property type="molecule type" value="Genomic_DNA"/>
</dbReference>
<dbReference type="InterPro" id="IPR036052">
    <property type="entry name" value="TrpB-like_PALP_sf"/>
</dbReference>
<dbReference type="Pfam" id="PF00291">
    <property type="entry name" value="PALP"/>
    <property type="match status" value="1"/>
</dbReference>
<dbReference type="RefSeq" id="WP_209644278.1">
    <property type="nucleotide sequence ID" value="NZ_JAGINW010000001.1"/>
</dbReference>
<evidence type="ECO:0000313" key="5">
    <source>
        <dbReference type="Proteomes" id="UP001519332"/>
    </source>
</evidence>
<accession>A0ABS4TTN3</accession>
<dbReference type="CDD" id="cd01561">
    <property type="entry name" value="CBS_like"/>
    <property type="match status" value="1"/>
</dbReference>
<evidence type="ECO:0000256" key="2">
    <source>
        <dbReference type="ARBA" id="ARBA00022898"/>
    </source>
</evidence>
<dbReference type="Gene3D" id="3.40.50.1100">
    <property type="match status" value="2"/>
</dbReference>
<dbReference type="InterPro" id="IPR050214">
    <property type="entry name" value="Cys_Synth/Cystath_Beta-Synth"/>
</dbReference>
<dbReference type="InterPro" id="IPR001926">
    <property type="entry name" value="TrpB-like_PALP"/>
</dbReference>
<name>A0ABS4TTN3_9PSEU</name>
<protein>
    <submittedName>
        <fullName evidence="4">Cysteine synthase</fullName>
    </submittedName>
</protein>
<evidence type="ECO:0000313" key="4">
    <source>
        <dbReference type="EMBL" id="MBP2327308.1"/>
    </source>
</evidence>
<evidence type="ECO:0000259" key="3">
    <source>
        <dbReference type="Pfam" id="PF00291"/>
    </source>
</evidence>
<dbReference type="SUPFAM" id="SSF53686">
    <property type="entry name" value="Tryptophan synthase beta subunit-like PLP-dependent enzymes"/>
    <property type="match status" value="1"/>
</dbReference>
<reference evidence="4 5" key="1">
    <citation type="submission" date="2021-03" db="EMBL/GenBank/DDBJ databases">
        <title>Sequencing the genomes of 1000 actinobacteria strains.</title>
        <authorList>
            <person name="Klenk H.-P."/>
        </authorList>
    </citation>
    <scope>NUCLEOTIDE SEQUENCE [LARGE SCALE GENOMIC DNA]</scope>
    <source>
        <strain evidence="4 5">DSM 46670</strain>
    </source>
</reference>
<gene>
    <name evidence="4" type="ORF">JOF56_007693</name>
</gene>
<keyword evidence="5" id="KW-1185">Reference proteome</keyword>
<evidence type="ECO:0000256" key="1">
    <source>
        <dbReference type="ARBA" id="ARBA00001933"/>
    </source>
</evidence>
<dbReference type="PANTHER" id="PTHR10314">
    <property type="entry name" value="CYSTATHIONINE BETA-SYNTHASE"/>
    <property type="match status" value="1"/>
</dbReference>
<comment type="caution">
    <text evidence="4">The sequence shown here is derived from an EMBL/GenBank/DDBJ whole genome shotgun (WGS) entry which is preliminary data.</text>
</comment>
<comment type="cofactor">
    <cofactor evidence="1">
        <name>pyridoxal 5'-phosphate</name>
        <dbReference type="ChEBI" id="CHEBI:597326"/>
    </cofactor>
</comment>
<sequence>MTALLTAAPHSWEEFAGRLGRTPLVPVHTSLRGREHVLLLKLEGGNPFGSIKDRTAYGLLDAMEQRSGYDGPLAVVESTSGNLGVALAALCRLRGHTFVAVIDPKVQTENLTLMAELGAELELVTEADENNNYLAGRLARVHELLAADHRLMWTNQYGNVANPLAHARSTAPEIHEQAGHVEIVFAPVSTGGIAAGLCTYFRCSRQPTRVIAVDVSGSVAIGGCPGPRYLTGIGANVRSRFVRPDAPVPIQSNVDGKVWASDADAVALCRKLKDETGLEVGGSSGAALAACLDHLRAHPATVRPVCVCPDSGWKYWDSVYDDGWAGRNGLDIAEASARFSDEGIRFSCSTSM</sequence>
<keyword evidence="2" id="KW-0663">Pyridoxal phosphate</keyword>
<dbReference type="Proteomes" id="UP001519332">
    <property type="component" value="Unassembled WGS sequence"/>
</dbReference>
<proteinExistence type="predicted"/>
<organism evidence="4 5">
    <name type="scientific">Kibdelosporangium banguiense</name>
    <dbReference type="NCBI Taxonomy" id="1365924"/>
    <lineage>
        <taxon>Bacteria</taxon>
        <taxon>Bacillati</taxon>
        <taxon>Actinomycetota</taxon>
        <taxon>Actinomycetes</taxon>
        <taxon>Pseudonocardiales</taxon>
        <taxon>Pseudonocardiaceae</taxon>
        <taxon>Kibdelosporangium</taxon>
    </lineage>
</organism>